<protein>
    <submittedName>
        <fullName evidence="3">Uncharacterized protein</fullName>
    </submittedName>
</protein>
<name>A0A120FQX1_9HYPH</name>
<feature type="domain" description="L-Lysine epsilon oxidase N-terminal" evidence="1">
    <location>
        <begin position="15"/>
        <end position="271"/>
    </location>
</feature>
<feature type="domain" description="L-lysine epsilon oxidase C-terminal" evidence="2">
    <location>
        <begin position="434"/>
        <end position="558"/>
    </location>
</feature>
<accession>A0A120FQX1</accession>
<dbReference type="SMR" id="A0A120FQX1"/>
<dbReference type="Proteomes" id="UP000068164">
    <property type="component" value="Unassembled WGS sequence"/>
</dbReference>
<evidence type="ECO:0000313" key="4">
    <source>
        <dbReference type="Proteomes" id="UP000068164"/>
    </source>
</evidence>
<dbReference type="Gene3D" id="1.20.910.10">
    <property type="entry name" value="Heme oxygenase-like"/>
    <property type="match status" value="1"/>
</dbReference>
<dbReference type="Pfam" id="PF17990">
    <property type="entry name" value="LodA_N"/>
    <property type="match status" value="1"/>
</dbReference>
<dbReference type="RefSeq" id="WP_028748387.1">
    <property type="nucleotide sequence ID" value="NZ_LNCD01000014.1"/>
</dbReference>
<dbReference type="InterPro" id="IPR041168">
    <property type="entry name" value="LodA_N"/>
</dbReference>
<dbReference type="EMBL" id="LNCD01000014">
    <property type="protein sequence ID" value="KWV59179.1"/>
    <property type="molecule type" value="Genomic_DNA"/>
</dbReference>
<organism evidence="3 4">
    <name type="scientific">Rhizobium altiplani</name>
    <dbReference type="NCBI Taxonomy" id="1864509"/>
    <lineage>
        <taxon>Bacteria</taxon>
        <taxon>Pseudomonadati</taxon>
        <taxon>Pseudomonadota</taxon>
        <taxon>Alphaproteobacteria</taxon>
        <taxon>Hyphomicrobiales</taxon>
        <taxon>Rhizobiaceae</taxon>
        <taxon>Rhizobium/Agrobacterium group</taxon>
        <taxon>Rhizobium</taxon>
    </lineage>
</organism>
<reference evidence="3 4" key="1">
    <citation type="submission" date="2015-11" db="EMBL/GenBank/DDBJ databases">
        <title>Draft Genome Sequence of the Strain BR 10423 (Rhizobium sp.) isolated from nodules of Mimosa pudica.</title>
        <authorList>
            <person name="Barauna A.C."/>
            <person name="Zilli J.E."/>
            <person name="Simoes-Araujo J.L."/>
            <person name="Reis V.M."/>
            <person name="James E.K."/>
            <person name="Reis F.B.Jr."/>
            <person name="Rouws L.F."/>
            <person name="Passos S.R."/>
            <person name="Gois S.R."/>
        </authorList>
    </citation>
    <scope>NUCLEOTIDE SEQUENCE [LARGE SCALE GENOMIC DNA]</scope>
    <source>
        <strain evidence="3 4">BR10423</strain>
    </source>
</reference>
<proteinExistence type="predicted"/>
<dbReference type="SMART" id="SM01236">
    <property type="entry name" value="Haem_oxygenase_2"/>
    <property type="match status" value="1"/>
</dbReference>
<dbReference type="Pfam" id="PF18417">
    <property type="entry name" value="LodA_C"/>
    <property type="match status" value="1"/>
</dbReference>
<evidence type="ECO:0000313" key="3">
    <source>
        <dbReference type="EMBL" id="KWV59179.1"/>
    </source>
</evidence>
<evidence type="ECO:0000259" key="1">
    <source>
        <dbReference type="Pfam" id="PF17990"/>
    </source>
</evidence>
<comment type="caution">
    <text evidence="3">The sequence shown here is derived from an EMBL/GenBank/DDBJ whole genome shotgun (WGS) entry which is preliminary data.</text>
</comment>
<dbReference type="InterPro" id="IPR016084">
    <property type="entry name" value="Haem_Oase-like_multi-hlx"/>
</dbReference>
<keyword evidence="4" id="KW-1185">Reference proteome</keyword>
<dbReference type="Pfam" id="PF14518">
    <property type="entry name" value="Haem_oxygenas_2"/>
    <property type="match status" value="1"/>
</dbReference>
<evidence type="ECO:0000259" key="2">
    <source>
        <dbReference type="Pfam" id="PF18417"/>
    </source>
</evidence>
<sequence>MGNLDLAKVAYCKIYPPIGIARVGDSTADDGYFFAAEGPDGFIEGPEGSVPHDEFRYRDKTGKVKRQAARFRLYAFDNHDLCLGEITHAHGDIEWSAELANKKAAWFGFFGAEGARSAFRAEEPPRAADGNPLAWRNERFGTLKREAGGPHGHRFVADEKRASALEITGAVRSVSGPNKKHSPEEASSEHLDFVGSFHHATSVYLGELATDAAGRLVVLGGRGISSPVDDEGNVLETPEDKWIVHYANNDSWFDDTSDGPVTAKVNLRATEGNPARDIEVRGGAWIIVAPPDFAPDVTNLVTLYDVMEEVALHAPSLVNPTTPEPHDPQSPDLERDIWPIIARSAGYRWVSQTGLRGHGQGKPGDGLSMQPETVEGFRESLKKGGTQIRDKIVKMIRPPNYPGPDGRRPVDVDPEAAKAYANASYMPPLSGDEGDCETGAIDNWLTVTYAQYCRLKAWNNHTDPFLYPAQGAIDPYLEDGSLHPALLTRRVLERCAGGAFYPGIEATAIVRDPALYSEAFRFEHDHLEAGDITKYMACPWQADFYECRGWWWPAQRPDDVVLEDEFKEIFAEFTAETTGSLAGTLERALMMRAPWDRSVGEASPRPSGKFRVDRLFALSSDQRDHEGAESFVTRTAGSWARMIIRQARPSGNPWRQQFLLQEFLDTYSGRYLHLRAAKPDEVLSMVKIRESWPELVKKYQISTFDDLHQIWRDAIRDEEAATSLDEVSAAYIKAALHFLAEQVSKVLSGHPSYPGPSDKAKPGSAAKVYDALTDFTEETVDRINQAHTADVRIDTPIFGRFRAVELRDAMMDLGYVANIGRNGDNGMVQDWRRLGFVVQRTVKVDDEKSITVQVETERRKYDGANPRDQFYALMNIQDFPDFPEETIRIVERGLSYAQSVIDSITIDDEDHPESAIAYSQTAFRAKLDEIYEILRARAQNFELFYELCSINSEDVRRRILDRAPFNQTDGAWLRHIAEAGPGDEVRSLLFEVWSDEIGNGDPALHHGNLYTALLDSLGMRLPGVTTLAYANNPNIPAEAYINPVFQLAISLNSDRYYPELLGMTLFLEWEVLSLQTGVMRNDYLGIDTQFWEMHIGIDNATNGHGAKARDAIIMYLDKIRKDGGDDSVQEHWDRIWRGFVAFNVVGGSDYGDDTSIARRRPGNAASTIAEVMQRKRHYGSQNHLGGRIGPHRINDLFDDPDLFQAVLANSRWVVPGDPERSQLINYLTTFEGPMYKIFDANDLTSWQDWIRWLGREGDTAVIKRYFDKGQAMEKLLYELRAVAQGATSHRRYKLSSGAGREKKSVADLFADGDVIELMRALKDPDNGWIVPGHAEESPLLVDVARSGRPMGDALDERFSLINNRIGRQIVIEWVRAGCPIPGEPLPGEKQVAEPPKSLGPKLLLHTHGIGEVH</sequence>
<dbReference type="InterPro" id="IPR041173">
    <property type="entry name" value="LodA_C"/>
</dbReference>
<gene>
    <name evidence="3" type="ORF">AS026_29190</name>
</gene>
<dbReference type="OrthoDB" id="336698at2"/>